<evidence type="ECO:0000256" key="1">
    <source>
        <dbReference type="ARBA" id="ARBA00004196"/>
    </source>
</evidence>
<dbReference type="AlphaFoldDB" id="A0A1E7W5X9"/>
<dbReference type="PANTHER" id="PTHR32347">
    <property type="entry name" value="EFFLUX SYSTEM COMPONENT YKNX-RELATED"/>
    <property type="match status" value="1"/>
</dbReference>
<feature type="coiled-coil region" evidence="4">
    <location>
        <begin position="150"/>
        <end position="208"/>
    </location>
</feature>
<gene>
    <name evidence="7" type="primary">mdtN</name>
    <name evidence="7" type="ORF">DUPY_52520</name>
</gene>
<dbReference type="Gene3D" id="2.40.50.100">
    <property type="match status" value="1"/>
</dbReference>
<proteinExistence type="inferred from homology"/>
<dbReference type="GO" id="GO:0016020">
    <property type="term" value="C:membrane"/>
    <property type="evidence" value="ECO:0007669"/>
    <property type="project" value="InterPro"/>
</dbReference>
<evidence type="ECO:0000256" key="4">
    <source>
        <dbReference type="SAM" id="Coils"/>
    </source>
</evidence>
<dbReference type="PANTHER" id="PTHR32347:SF23">
    <property type="entry name" value="BLL5650 PROTEIN"/>
    <property type="match status" value="1"/>
</dbReference>
<feature type="domain" description="Multidrug resistance protein MdtA-like barrel-sandwich hybrid" evidence="5">
    <location>
        <begin position="93"/>
        <end position="270"/>
    </location>
</feature>
<dbReference type="InterPro" id="IPR050465">
    <property type="entry name" value="UPF0194_transport"/>
</dbReference>
<dbReference type="Gene3D" id="2.40.30.170">
    <property type="match status" value="1"/>
</dbReference>
<evidence type="ECO:0000256" key="3">
    <source>
        <dbReference type="ARBA" id="ARBA00023054"/>
    </source>
</evidence>
<dbReference type="Gene3D" id="1.10.287.470">
    <property type="entry name" value="Helix hairpin bin"/>
    <property type="match status" value="1"/>
</dbReference>
<accession>A0A1E7W5X9</accession>
<evidence type="ECO:0000256" key="2">
    <source>
        <dbReference type="ARBA" id="ARBA00009477"/>
    </source>
</evidence>
<evidence type="ECO:0000313" key="7">
    <source>
        <dbReference type="EMBL" id="OEZ91375.1"/>
    </source>
</evidence>
<dbReference type="InterPro" id="IPR006143">
    <property type="entry name" value="RND_pump_MFP"/>
</dbReference>
<comment type="similarity">
    <text evidence="2">Belongs to the membrane fusion protein (MFP) (TC 8.A.1) family.</text>
</comment>
<protein>
    <submittedName>
        <fullName evidence="7">Multidrug resistance protein MdtN</fullName>
    </submittedName>
</protein>
<dbReference type="Pfam" id="PF25967">
    <property type="entry name" value="RND-MFP_C"/>
    <property type="match status" value="1"/>
</dbReference>
<evidence type="ECO:0000313" key="8">
    <source>
        <dbReference type="Proteomes" id="UP000175989"/>
    </source>
</evidence>
<dbReference type="EMBL" id="LROM01000153">
    <property type="protein sequence ID" value="OEZ91375.1"/>
    <property type="molecule type" value="Genomic_DNA"/>
</dbReference>
<keyword evidence="3 4" id="KW-0175">Coiled coil</keyword>
<organism evidence="7 8">
    <name type="scientific">Duganella phyllosphaerae</name>
    <dbReference type="NCBI Taxonomy" id="762836"/>
    <lineage>
        <taxon>Bacteria</taxon>
        <taxon>Pseudomonadati</taxon>
        <taxon>Pseudomonadota</taxon>
        <taxon>Betaproteobacteria</taxon>
        <taxon>Burkholderiales</taxon>
        <taxon>Oxalobacteraceae</taxon>
        <taxon>Telluria group</taxon>
        <taxon>Duganella</taxon>
    </lineage>
</organism>
<dbReference type="PATRIC" id="fig|762836.4.peg.5396"/>
<feature type="domain" description="Multidrug resistance protein MdtA-like C-terminal permuted SH3" evidence="6">
    <location>
        <begin position="357"/>
        <end position="414"/>
    </location>
</feature>
<evidence type="ECO:0000259" key="5">
    <source>
        <dbReference type="Pfam" id="PF25917"/>
    </source>
</evidence>
<dbReference type="GO" id="GO:0022857">
    <property type="term" value="F:transmembrane transporter activity"/>
    <property type="evidence" value="ECO:0007669"/>
    <property type="project" value="InterPro"/>
</dbReference>
<sequence length="429" mass="46622">MVMHNKINSPASGAAMDTVVPRRHGRRIAIALACVVVAAVAAYALRALLPRGLRVDGADLRIAQVARGVFVDEIVVRANAEPLHSVILDAVESGRVEEVLATDGALVKQGELLFRISNPQRHLELLARQSEHAVSIFNLSNLRVAQEASASDHQRRLDELRFNAEQARKRHERNTRLAQQGFISTVALEESNDMLQQQQQLLALQERAGKTEARVRDAAARQLETAIGGLDSGLKLVSGTVDALAVRAPVDGRLTNFRLQVGESVATGKNIGRIDDPVRFKLAASVDEYYLNRMAVGRHGSVKQDDRDYPADIRAIYPQIKDGRFTVDLVFTKGQPPVMNPGQSLDARITLGEPAPALLLPSGAFINDSGGAWVYVLDADGRGAQRRALRVGRRNNAQIEVLAGLAAGDKVIVSSYAAYGNSPRLQLDR</sequence>
<comment type="caution">
    <text evidence="7">The sequence shown here is derived from an EMBL/GenBank/DDBJ whole genome shotgun (WGS) entry which is preliminary data.</text>
</comment>
<comment type="subcellular location">
    <subcellularLocation>
        <location evidence="1">Cell envelope</location>
    </subcellularLocation>
</comment>
<dbReference type="SUPFAM" id="SSF111369">
    <property type="entry name" value="HlyD-like secretion proteins"/>
    <property type="match status" value="1"/>
</dbReference>
<name>A0A1E7W5X9_9BURK</name>
<dbReference type="Proteomes" id="UP000175989">
    <property type="component" value="Unassembled WGS sequence"/>
</dbReference>
<keyword evidence="8" id="KW-1185">Reference proteome</keyword>
<reference evidence="8" key="1">
    <citation type="journal article" date="2016" name="Front. Microbiol.">
        <title>Molecular Keys to the Janthinobacterium and Duganella spp. Interaction with the Plant Pathogen Fusarium graminearum.</title>
        <authorList>
            <person name="Haack F.S."/>
            <person name="Poehlein A."/>
            <person name="Kroger C."/>
            <person name="Voigt C.A."/>
            <person name="Piepenbring M."/>
            <person name="Bode H.B."/>
            <person name="Daniel R."/>
            <person name="Schafer W."/>
            <person name="Streit W.R."/>
        </authorList>
    </citation>
    <scope>NUCLEOTIDE SEQUENCE [LARGE SCALE GENOMIC DNA]</scope>
    <source>
        <strain evidence="8">T54</strain>
    </source>
</reference>
<evidence type="ECO:0000259" key="6">
    <source>
        <dbReference type="Pfam" id="PF25967"/>
    </source>
</evidence>
<dbReference type="GO" id="GO:0030313">
    <property type="term" value="C:cell envelope"/>
    <property type="evidence" value="ECO:0007669"/>
    <property type="project" value="UniProtKB-SubCell"/>
</dbReference>
<dbReference type="Pfam" id="PF25917">
    <property type="entry name" value="BSH_RND"/>
    <property type="match status" value="1"/>
</dbReference>
<dbReference type="Gene3D" id="2.40.420.20">
    <property type="match status" value="1"/>
</dbReference>
<dbReference type="InterPro" id="IPR058627">
    <property type="entry name" value="MdtA-like_C"/>
</dbReference>
<dbReference type="InterPro" id="IPR058625">
    <property type="entry name" value="MdtA-like_BSH"/>
</dbReference>
<dbReference type="NCBIfam" id="TIGR01730">
    <property type="entry name" value="RND_mfp"/>
    <property type="match status" value="1"/>
</dbReference>